<keyword evidence="3" id="KW-1185">Reference proteome</keyword>
<keyword evidence="1" id="KW-0812">Transmembrane</keyword>
<reference evidence="2 3" key="1">
    <citation type="journal article" date="2019" name="Nat. Ecol. Evol.">
        <title>Megaphylogeny resolves global patterns of mushroom evolution.</title>
        <authorList>
            <person name="Varga T."/>
            <person name="Krizsan K."/>
            <person name="Foldi C."/>
            <person name="Dima B."/>
            <person name="Sanchez-Garcia M."/>
            <person name="Sanchez-Ramirez S."/>
            <person name="Szollosi G.J."/>
            <person name="Szarkandi J.G."/>
            <person name="Papp V."/>
            <person name="Albert L."/>
            <person name="Andreopoulos W."/>
            <person name="Angelini C."/>
            <person name="Antonin V."/>
            <person name="Barry K.W."/>
            <person name="Bougher N.L."/>
            <person name="Buchanan P."/>
            <person name="Buyck B."/>
            <person name="Bense V."/>
            <person name="Catcheside P."/>
            <person name="Chovatia M."/>
            <person name="Cooper J."/>
            <person name="Damon W."/>
            <person name="Desjardin D."/>
            <person name="Finy P."/>
            <person name="Geml J."/>
            <person name="Haridas S."/>
            <person name="Hughes K."/>
            <person name="Justo A."/>
            <person name="Karasinski D."/>
            <person name="Kautmanova I."/>
            <person name="Kiss B."/>
            <person name="Kocsube S."/>
            <person name="Kotiranta H."/>
            <person name="LaButti K.M."/>
            <person name="Lechner B.E."/>
            <person name="Liimatainen K."/>
            <person name="Lipzen A."/>
            <person name="Lukacs Z."/>
            <person name="Mihaltcheva S."/>
            <person name="Morgado L.N."/>
            <person name="Niskanen T."/>
            <person name="Noordeloos M.E."/>
            <person name="Ohm R.A."/>
            <person name="Ortiz-Santana B."/>
            <person name="Ovrebo C."/>
            <person name="Racz N."/>
            <person name="Riley R."/>
            <person name="Savchenko A."/>
            <person name="Shiryaev A."/>
            <person name="Soop K."/>
            <person name="Spirin V."/>
            <person name="Szebenyi C."/>
            <person name="Tomsovsky M."/>
            <person name="Tulloss R.E."/>
            <person name="Uehling J."/>
            <person name="Grigoriev I.V."/>
            <person name="Vagvolgyi C."/>
            <person name="Papp T."/>
            <person name="Martin F.M."/>
            <person name="Miettinen O."/>
            <person name="Hibbett D.S."/>
            <person name="Nagy L.G."/>
        </authorList>
    </citation>
    <scope>NUCLEOTIDE SEQUENCE [LARGE SCALE GENOMIC DNA]</scope>
    <source>
        <strain evidence="2 3">CBS 121175</strain>
    </source>
</reference>
<evidence type="ECO:0000313" key="2">
    <source>
        <dbReference type="EMBL" id="TFK19303.1"/>
    </source>
</evidence>
<evidence type="ECO:0000313" key="3">
    <source>
        <dbReference type="Proteomes" id="UP000307440"/>
    </source>
</evidence>
<gene>
    <name evidence="2" type="ORF">FA15DRAFT_760134</name>
</gene>
<proteinExistence type="predicted"/>
<dbReference type="Proteomes" id="UP000307440">
    <property type="component" value="Unassembled WGS sequence"/>
</dbReference>
<keyword evidence="1" id="KW-1133">Transmembrane helix</keyword>
<keyword evidence="1" id="KW-0472">Membrane</keyword>
<organism evidence="2 3">
    <name type="scientific">Coprinopsis marcescibilis</name>
    <name type="common">Agaric fungus</name>
    <name type="synonym">Psathyrella marcescibilis</name>
    <dbReference type="NCBI Taxonomy" id="230819"/>
    <lineage>
        <taxon>Eukaryota</taxon>
        <taxon>Fungi</taxon>
        <taxon>Dikarya</taxon>
        <taxon>Basidiomycota</taxon>
        <taxon>Agaricomycotina</taxon>
        <taxon>Agaricomycetes</taxon>
        <taxon>Agaricomycetidae</taxon>
        <taxon>Agaricales</taxon>
        <taxon>Agaricineae</taxon>
        <taxon>Psathyrellaceae</taxon>
        <taxon>Coprinopsis</taxon>
    </lineage>
</organism>
<dbReference type="EMBL" id="ML210348">
    <property type="protein sequence ID" value="TFK19303.1"/>
    <property type="molecule type" value="Genomic_DNA"/>
</dbReference>
<evidence type="ECO:0000256" key="1">
    <source>
        <dbReference type="SAM" id="Phobius"/>
    </source>
</evidence>
<dbReference type="AlphaFoldDB" id="A0A5C3KHR2"/>
<name>A0A5C3KHR2_COPMA</name>
<protein>
    <submittedName>
        <fullName evidence="2">Uncharacterized protein</fullName>
    </submittedName>
</protein>
<sequence length="285" mass="31275">MNVTVDDAGLDPFAVGQRITYDPPQLWRDKVVCRDCGLADKIPEISAVARNGTAVYPYFLLFHRALQPNARGESKLFFFIDDDLKKTVDIWPTESPFTELWASNNHFLPSISLFSAQGLSESTHSIRIEWSHISPDTLSPPVVVALDYIEYTAYLFPNPAANESKAVPNRVIIGASIGGAALLSLTLIALFFWRYKIRKRNRIKVQADLSEAEGHGVSPFMARNQEQVSVTAAGVAGSSAPPAYCANRDSLIILSPVQDGASIEQSNMHTSTQTSPVLLKSPMPQ</sequence>
<dbReference type="STRING" id="230819.A0A5C3KHR2"/>
<feature type="transmembrane region" description="Helical" evidence="1">
    <location>
        <begin position="171"/>
        <end position="193"/>
    </location>
</feature>
<accession>A0A5C3KHR2</accession>